<protein>
    <submittedName>
        <fullName evidence="1">Lipase</fullName>
    </submittedName>
</protein>
<proteinExistence type="predicted"/>
<dbReference type="OrthoDB" id="1067216at2"/>
<evidence type="ECO:0000313" key="2">
    <source>
        <dbReference type="Proteomes" id="UP000029525"/>
    </source>
</evidence>
<gene>
    <name evidence="1" type="ORF">HMPREF0647_08130</name>
</gene>
<comment type="caution">
    <text evidence="1">The sequence shown here is derived from an EMBL/GenBank/DDBJ whole genome shotgun (WGS) entry which is preliminary data.</text>
</comment>
<dbReference type="GO" id="GO:0016788">
    <property type="term" value="F:hydrolase activity, acting on ester bonds"/>
    <property type="evidence" value="ECO:0007669"/>
    <property type="project" value="UniProtKB-ARBA"/>
</dbReference>
<dbReference type="InterPro" id="IPR036514">
    <property type="entry name" value="SGNH_hydro_sf"/>
</dbReference>
<dbReference type="AlphaFoldDB" id="A0A096BN06"/>
<dbReference type="EMBL" id="JRNQ01000051">
    <property type="protein sequence ID" value="KGF44082.1"/>
    <property type="molecule type" value="Genomic_DNA"/>
</dbReference>
<reference evidence="1 2" key="1">
    <citation type="submission" date="2014-07" db="EMBL/GenBank/DDBJ databases">
        <authorList>
            <person name="McCorrison J."/>
            <person name="Sanka R."/>
            <person name="Torralba M."/>
            <person name="Gillis M."/>
            <person name="Haft D.H."/>
            <person name="Methe B."/>
            <person name="Sutton G."/>
            <person name="Nelson K.E."/>
        </authorList>
    </citation>
    <scope>NUCLEOTIDE SEQUENCE [LARGE SCALE GENOMIC DNA]</scope>
    <source>
        <strain evidence="1 2">DNF00320</strain>
    </source>
</reference>
<sequence length="250" mass="29002">MKIQTKVLLLMIAALAIIMLYAAIPFEIAVGHFRLKKIQFPTLFYKADPKPIVVKKKKRFIHKHQTILFFGDSMVEGLSRRFGDYCGENGHILYSVIWYSSTTEKWATSNVLEHLIKEYHPTYLILCVGSNELFVNDLDQREEYILQIMKKVGKLPFVWISPNDWNGDTGIVDLMKKHAGEGHFFDSRPLKLHRGSDHYHPTWKSAAYWMDKAAIYLAGRQCAAPLYLQYPKHHHKATKTKIFPPSFEGY</sequence>
<accession>A0A096BN06</accession>
<dbReference type="Proteomes" id="UP000029525">
    <property type="component" value="Unassembled WGS sequence"/>
</dbReference>
<evidence type="ECO:0000313" key="1">
    <source>
        <dbReference type="EMBL" id="KGF44082.1"/>
    </source>
</evidence>
<dbReference type="RefSeq" id="WP_004338876.1">
    <property type="nucleotide sequence ID" value="NZ_JRNQ01000051.1"/>
</dbReference>
<dbReference type="SUPFAM" id="SSF52266">
    <property type="entry name" value="SGNH hydrolase"/>
    <property type="match status" value="1"/>
</dbReference>
<organism evidence="1 2">
    <name type="scientific">Prevotella bivia DNF00320</name>
    <dbReference type="NCBI Taxonomy" id="1401068"/>
    <lineage>
        <taxon>Bacteria</taxon>
        <taxon>Pseudomonadati</taxon>
        <taxon>Bacteroidota</taxon>
        <taxon>Bacteroidia</taxon>
        <taxon>Bacteroidales</taxon>
        <taxon>Prevotellaceae</taxon>
        <taxon>Prevotella</taxon>
    </lineage>
</organism>
<dbReference type="Gene3D" id="3.40.50.1110">
    <property type="entry name" value="SGNH hydrolase"/>
    <property type="match status" value="1"/>
</dbReference>
<dbReference type="GeneID" id="78529665"/>
<name>A0A096BN06_9BACT</name>